<dbReference type="RefSeq" id="XP_066936972.1">
    <property type="nucleotide sequence ID" value="XM_067080871.1"/>
</dbReference>
<proteinExistence type="predicted"/>
<name>A0A7M5V4F1_9CNID</name>
<keyword evidence="3" id="KW-1185">Reference proteome</keyword>
<feature type="compositionally biased region" description="Basic and acidic residues" evidence="1">
    <location>
        <begin position="843"/>
        <end position="852"/>
    </location>
</feature>
<feature type="compositionally biased region" description="Low complexity" evidence="1">
    <location>
        <begin position="422"/>
        <end position="433"/>
    </location>
</feature>
<feature type="region of interest" description="Disordered" evidence="1">
    <location>
        <begin position="747"/>
        <end position="886"/>
    </location>
</feature>
<dbReference type="AlphaFoldDB" id="A0A7M5V4F1"/>
<reference evidence="2" key="1">
    <citation type="submission" date="2021-01" db="UniProtKB">
        <authorList>
            <consortium name="EnsemblMetazoa"/>
        </authorList>
    </citation>
    <scope>IDENTIFICATION</scope>
</reference>
<feature type="compositionally biased region" description="Polar residues" evidence="1">
    <location>
        <begin position="602"/>
        <end position="624"/>
    </location>
</feature>
<feature type="compositionally biased region" description="Polar residues" evidence="1">
    <location>
        <begin position="328"/>
        <end position="356"/>
    </location>
</feature>
<sequence>MTFDIESITSQQKLNKRKSEKVLKELSFHNGRNLLTMFPLEFVEQNKSDREDTLVLVFQCSKKVSKDISGYLSTAADQRRRSTLSRALDLQEQIKEAEFSEKQPFNGEEEAPSTVVGGSPENEQPLETNGSCVDQLQSVISQDLKSNISNIEDNKTEGKSFDEDNQKEINSNPRKQKREEASQGSTTQSTYENFPSPTKDQEKSSSPVQKFEEKSSSLTPNQNQKSKEKSLSLNRDLEEKLFSSNEIEEETLLTPTQDSEKTSFSPAQDTEKMPSSPTQDSEKTPSSPAQDSEKTPSSPTEDSEKAPSSPAQDTEKIPSIPIEDTEKTPSSLTQDSEKTPSSPTQDSEKMPSSPTQDSEKMPSSFIQDSEEKLKSKNHKKNAFKLKLSSFEKSIDESTSPSQSRGEKSPSEDNKNKTFKLRQSSFEKQSSFEEASLKSPSKLSNKEMLASNQKRKAFKLKQSSFEKQASFDETRADSTKRNDSFKQKKSSFEKQASFDETRADSTKRNDNFKQKKSSFEKQRSTDELKSPNQTLQSPEKQMFYFGSIEKQGSLDGLGISSIPVDGNKDNTDSPLTPEESEKAEEINQSNIETNINGDEDIQESSVSENTENVTSLNRNSQMSSRPSKDSRESLESATSKPPAKSQKINGFKQWSFEKQNSFEGRKSKSPTTSPDWQTKRKGFKQWSFEKHTSIDLQKSPSPSPDWQTKKGAFKQWSFEKQISLDKEEPKKDTETIVVNEHNLNTDANIEKFETQSTETVKSVKPENLLNDKLDGTKEASIKTEGETQKEETEYSSRSEQKVGDIKNDVAVDLVEQKNTQNLKEDIVPKRKREKSVSFDDEESKPDSDLHRQDSGFTTPDDEEFVSSKNGIPKTGSTNEEIYVQDESQSKYGKDYNITEAETYGSRYSNSAKSSSIRYGAGMADMTTSDVSLKPLVLTETERAYINEARSFHGRQCRRRRIRRTREEEGEYLGSDDVITRIREKTQALLERQNKMMRSYQLY</sequence>
<dbReference type="RefSeq" id="XP_066936971.1">
    <property type="nucleotide sequence ID" value="XM_067080870.1"/>
</dbReference>
<feature type="compositionally biased region" description="Polar residues" evidence="1">
    <location>
        <begin position="529"/>
        <end position="538"/>
    </location>
</feature>
<protein>
    <submittedName>
        <fullName evidence="2">Uncharacterized protein</fullName>
    </submittedName>
</protein>
<feature type="compositionally biased region" description="Basic and acidic residues" evidence="1">
    <location>
        <begin position="404"/>
        <end position="415"/>
    </location>
</feature>
<feature type="compositionally biased region" description="Basic and acidic residues" evidence="1">
    <location>
        <begin position="225"/>
        <end position="241"/>
    </location>
</feature>
<feature type="compositionally biased region" description="Basic and acidic residues" evidence="1">
    <location>
        <begin position="760"/>
        <end position="808"/>
    </location>
</feature>
<feature type="compositionally biased region" description="Polar residues" evidence="1">
    <location>
        <begin position="585"/>
        <end position="595"/>
    </location>
</feature>
<feature type="region of interest" description="Disordered" evidence="1">
    <location>
        <begin position="144"/>
        <end position="683"/>
    </location>
</feature>
<accession>A0A7M5V4F1</accession>
<evidence type="ECO:0000313" key="2">
    <source>
        <dbReference type="EnsemblMetazoa" id="CLYHEMP009486.1"/>
    </source>
</evidence>
<dbReference type="EnsemblMetazoa" id="CLYHEMT009486.1">
    <property type="protein sequence ID" value="CLYHEMP009486.1"/>
    <property type="gene ID" value="CLYHEMG009486"/>
</dbReference>
<feature type="compositionally biased region" description="Polar residues" evidence="1">
    <location>
        <begin position="182"/>
        <end position="208"/>
    </location>
</feature>
<dbReference type="Proteomes" id="UP000594262">
    <property type="component" value="Unplaced"/>
</dbReference>
<feature type="region of interest" description="Disordered" evidence="1">
    <location>
        <begin position="97"/>
        <end position="130"/>
    </location>
</feature>
<feature type="compositionally biased region" description="Basic and acidic residues" evidence="1">
    <location>
        <begin position="152"/>
        <end position="167"/>
    </location>
</feature>
<dbReference type="GeneID" id="136824894"/>
<organism evidence="2 3">
    <name type="scientific">Clytia hemisphaerica</name>
    <dbReference type="NCBI Taxonomy" id="252671"/>
    <lineage>
        <taxon>Eukaryota</taxon>
        <taxon>Metazoa</taxon>
        <taxon>Cnidaria</taxon>
        <taxon>Hydrozoa</taxon>
        <taxon>Hydroidolina</taxon>
        <taxon>Leptothecata</taxon>
        <taxon>Obeliida</taxon>
        <taxon>Clytiidae</taxon>
        <taxon>Clytia</taxon>
    </lineage>
</organism>
<feature type="compositionally biased region" description="Polar residues" evidence="1">
    <location>
        <begin position="865"/>
        <end position="885"/>
    </location>
</feature>
<evidence type="ECO:0000256" key="1">
    <source>
        <dbReference type="SAM" id="MobiDB-lite"/>
    </source>
</evidence>
<feature type="compositionally biased region" description="Polar residues" evidence="1">
    <location>
        <begin position="121"/>
        <end position="130"/>
    </location>
</feature>
<feature type="compositionally biased region" description="Basic and acidic residues" evidence="1">
    <location>
        <begin position="468"/>
        <end position="528"/>
    </location>
</feature>
<evidence type="ECO:0000313" key="3">
    <source>
        <dbReference type="Proteomes" id="UP000594262"/>
    </source>
</evidence>
<feature type="compositionally biased region" description="Polar residues" evidence="1">
    <location>
        <begin position="253"/>
        <end position="300"/>
    </location>
</feature>